<dbReference type="OrthoDB" id="5074261at2759"/>
<gene>
    <name evidence="3" type="ORF">FALBO_8086</name>
</gene>
<evidence type="ECO:0000256" key="2">
    <source>
        <dbReference type="SAM" id="SignalP"/>
    </source>
</evidence>
<dbReference type="EMBL" id="JAADYS010001100">
    <property type="protein sequence ID" value="KAF4465069.1"/>
    <property type="molecule type" value="Genomic_DNA"/>
</dbReference>
<reference evidence="3 4" key="1">
    <citation type="submission" date="2020-01" db="EMBL/GenBank/DDBJ databases">
        <title>Identification and distribution of gene clusters putatively required for synthesis of sphingolipid metabolism inhibitors in phylogenetically diverse species of the filamentous fungus Fusarium.</title>
        <authorList>
            <person name="Kim H.-S."/>
            <person name="Busman M."/>
            <person name="Brown D.W."/>
            <person name="Divon H."/>
            <person name="Uhlig S."/>
            <person name="Proctor R.H."/>
        </authorList>
    </citation>
    <scope>NUCLEOTIDE SEQUENCE [LARGE SCALE GENOMIC DNA]</scope>
    <source>
        <strain evidence="3 4">NRRL 20459</strain>
    </source>
</reference>
<feature type="transmembrane region" description="Helical" evidence="1">
    <location>
        <begin position="128"/>
        <end position="146"/>
    </location>
</feature>
<dbReference type="AlphaFoldDB" id="A0A8H4LCK8"/>
<evidence type="ECO:0000256" key="1">
    <source>
        <dbReference type="SAM" id="Phobius"/>
    </source>
</evidence>
<proteinExistence type="predicted"/>
<feature type="chain" id="PRO_5034149364" evidence="2">
    <location>
        <begin position="21"/>
        <end position="147"/>
    </location>
</feature>
<feature type="signal peptide" evidence="2">
    <location>
        <begin position="1"/>
        <end position="20"/>
    </location>
</feature>
<comment type="caution">
    <text evidence="3">The sequence shown here is derived from an EMBL/GenBank/DDBJ whole genome shotgun (WGS) entry which is preliminary data.</text>
</comment>
<dbReference type="Proteomes" id="UP000554235">
    <property type="component" value="Unassembled WGS sequence"/>
</dbReference>
<keyword evidence="1" id="KW-0472">Membrane</keyword>
<evidence type="ECO:0000313" key="4">
    <source>
        <dbReference type="Proteomes" id="UP000554235"/>
    </source>
</evidence>
<keyword evidence="2" id="KW-0732">Signal</keyword>
<keyword evidence="4" id="KW-1185">Reference proteome</keyword>
<name>A0A8H4LCK8_9HYPO</name>
<accession>A0A8H4LCK8</accession>
<protein>
    <submittedName>
        <fullName evidence="3">Uncharacterized protein</fullName>
    </submittedName>
</protein>
<keyword evidence="1" id="KW-1133">Transmembrane helix</keyword>
<organism evidence="3 4">
    <name type="scientific">Fusarium albosuccineum</name>
    <dbReference type="NCBI Taxonomy" id="1237068"/>
    <lineage>
        <taxon>Eukaryota</taxon>
        <taxon>Fungi</taxon>
        <taxon>Dikarya</taxon>
        <taxon>Ascomycota</taxon>
        <taxon>Pezizomycotina</taxon>
        <taxon>Sordariomycetes</taxon>
        <taxon>Hypocreomycetidae</taxon>
        <taxon>Hypocreales</taxon>
        <taxon>Nectriaceae</taxon>
        <taxon>Fusarium</taxon>
        <taxon>Fusarium decemcellulare species complex</taxon>
    </lineage>
</organism>
<keyword evidence="1" id="KW-0812">Transmembrane</keyword>
<evidence type="ECO:0000313" key="3">
    <source>
        <dbReference type="EMBL" id="KAF4465069.1"/>
    </source>
</evidence>
<sequence length="147" mass="15499">MRSPISLLALLCALFSIAFAVDTVHLSGASQLATHGVASQIPTQNRLIRAEERTRQAALTQKLGSSAFKASIVEAASVNAKAVAHSIGLLLDLASSNDVLDFIGNGTTSVFSRSEPNQEGNAASGRKHVAYTSIALVLVMLFFAVWM</sequence>